<sequence>MYPWLPAILDSDTLSAIATLESEERAFALACGKGRHQYLHGLYLKAMAVLGHSHFQPKDLPRQFRLRIIAQLGLEDRLASIFAISRGEKSRIVTAVRKFLQISRATPEELSRVQQWLRAGLAQKETDIAVLINATIERFRGIGMEIPSRNALQSLSQRALKEAMNDVLAAIDRHLTPAEKRTLDRLLSVKGNRTPFDDLKTPVAQATPNNLATTLSRIEHLQSFLPLGKPTVARHHLERFARQAERYTAPEMSQLRQSSRQALLFGFLFNKRAFLLDAVADMALRVWDNTRHQATEHANLRLQSMSQAYERQQETLTALLSIIQMSHNPEELWQNVHQYKDEKTYGLLLDDLKGIEGWNGCYFRKIEDHYPALRRFLPQWYRLIPLCSTTMDNAIPQAHAFAKRHVQADEIELPPKECPVDFLPPPWKNKAVKRYQRTQKVVRIFKMPYELGLFDATVKGIKQRTLAIVNAQRHGPMTDHLLPREQFLSQYQAYVQRLGHPLQAKEYYDTKRTRLNEGLTHFDRHYSEISGQFWVNQDGTLGYSRPSGARTLTPRLKRLARVLGRQIPEVSILDVLLDCHCWSGFMDAFKPISGRQSMAEKERLRHLLAALYAYGCNCGPTQAARALQLLKNQVVYIRRRYMTTSNLMDAAAMISQVYQQTPMAQRLGNLNVLMTDSMQVRTLKDSLIARQHHRYLSGKSTLIYQHVAPNCICLFTQALICNVSEAIHMLVGTLACHSEQEPVVNICDSAGKSNLVFGLSRLLNIKLCPRVRSRHLKLWGTGDGTEYKNIAAAIPGQIRWDRIERSWQDIMWILASIDAGTAKPVVILNHLVSNPRHPAAQGLEELGKLERSLYLLRYGMEMDLRRFVVSHTSRREHWNKFAREVLAFGDLIREKTLENQEEVFWFLTVVQNAIVLWNALSLENVLQSPGGIEGLSEEDLKRILPTMTEHINFVGEFNPDFDRKPPFELRRATIG</sequence>
<evidence type="ECO:0008006" key="5">
    <source>
        <dbReference type="Google" id="ProtNLM"/>
    </source>
</evidence>
<accession>A0A5K8A268</accession>
<keyword evidence="3" id="KW-0614">Plasmid</keyword>
<dbReference type="Pfam" id="PF01526">
    <property type="entry name" value="DDE_Tnp_Tn3"/>
    <property type="match status" value="1"/>
</dbReference>
<evidence type="ECO:0000259" key="1">
    <source>
        <dbReference type="Pfam" id="PF01526"/>
    </source>
</evidence>
<organism evidence="3 4">
    <name type="scientific">Desulfosarcina ovata subsp. sediminis</name>
    <dbReference type="NCBI Taxonomy" id="885957"/>
    <lineage>
        <taxon>Bacteria</taxon>
        <taxon>Pseudomonadati</taxon>
        <taxon>Thermodesulfobacteriota</taxon>
        <taxon>Desulfobacteria</taxon>
        <taxon>Desulfobacterales</taxon>
        <taxon>Desulfosarcinaceae</taxon>
        <taxon>Desulfosarcina</taxon>
    </lineage>
</organism>
<dbReference type="GO" id="GO:0006313">
    <property type="term" value="P:DNA transposition"/>
    <property type="evidence" value="ECO:0007669"/>
    <property type="project" value="InterPro"/>
</dbReference>
<evidence type="ECO:0000313" key="3">
    <source>
        <dbReference type="EMBL" id="BBO86685.1"/>
    </source>
</evidence>
<dbReference type="Pfam" id="PF13700">
    <property type="entry name" value="DUF4158"/>
    <property type="match status" value="1"/>
</dbReference>
<dbReference type="EMBL" id="AP021877">
    <property type="protein sequence ID" value="BBO86685.1"/>
    <property type="molecule type" value="Genomic_DNA"/>
</dbReference>
<evidence type="ECO:0000313" key="4">
    <source>
        <dbReference type="Proteomes" id="UP000425960"/>
    </source>
</evidence>
<evidence type="ECO:0000259" key="2">
    <source>
        <dbReference type="Pfam" id="PF13700"/>
    </source>
</evidence>
<dbReference type="GO" id="GO:0004803">
    <property type="term" value="F:transposase activity"/>
    <property type="evidence" value="ECO:0007669"/>
    <property type="project" value="InterPro"/>
</dbReference>
<proteinExistence type="predicted"/>
<dbReference type="InterPro" id="IPR002513">
    <property type="entry name" value="Tn3_Tnp_DDE_dom"/>
</dbReference>
<feature type="domain" description="DUF4158" evidence="2">
    <location>
        <begin position="5"/>
        <end position="158"/>
    </location>
</feature>
<dbReference type="InterPro" id="IPR025296">
    <property type="entry name" value="DUF4158"/>
</dbReference>
<geneLocation type="plasmid" evidence="4">
    <name>do28_1 dna</name>
</geneLocation>
<feature type="domain" description="Tn3 transposase DDE" evidence="1">
    <location>
        <begin position="574"/>
        <end position="957"/>
    </location>
</feature>
<reference evidence="3 4" key="1">
    <citation type="submission" date="2019-11" db="EMBL/GenBank/DDBJ databases">
        <title>Comparative genomics of hydrocarbon-degrading Desulfosarcina strains.</title>
        <authorList>
            <person name="Watanabe M."/>
            <person name="Kojima H."/>
            <person name="Fukui M."/>
        </authorList>
    </citation>
    <scope>NUCLEOTIDE SEQUENCE [LARGE SCALE GENOMIC DNA]</scope>
    <source>
        <strain evidence="3 4">28bB2T</strain>
        <plasmid evidence="4">do28_1 dna</plasmid>
    </source>
</reference>
<dbReference type="KEGG" id="dov:DSCO28_72510"/>
<dbReference type="AlphaFoldDB" id="A0A5K8A268"/>
<protein>
    <recommendedName>
        <fullName evidence="5">Transposase</fullName>
    </recommendedName>
</protein>
<gene>
    <name evidence="3" type="ORF">DSCO28_72510</name>
</gene>
<name>A0A5K8A268_9BACT</name>
<dbReference type="Proteomes" id="UP000425960">
    <property type="component" value="Plasmid Do28_1"/>
</dbReference>